<reference evidence="1" key="1">
    <citation type="submission" date="2024-04" db="UniProtKB">
        <authorList>
            <consortium name="EnsemblMetazoa"/>
        </authorList>
    </citation>
    <scope>IDENTIFICATION</scope>
    <source>
        <strain evidence="1">EBRO</strain>
    </source>
</reference>
<dbReference type="EnsemblMetazoa" id="ENSAATROPT007063">
    <property type="protein sequence ID" value="ENSAATROPP006342"/>
    <property type="gene ID" value="ENSAATROPG005754"/>
</dbReference>
<proteinExistence type="predicted"/>
<sequence>RFALNPHVHPFHFKSSRSRSFARSGSTDVYRRLAAHDTGYLHRNGFGRHLFGKRQGKAGTAVSFFPFSVSLVSVVRHRVQCLANLELHWRPVIPVKCVGWTVLGVRCMRGRLGALEVTATSGESIVFF</sequence>
<evidence type="ECO:0000313" key="1">
    <source>
        <dbReference type="EnsemblMetazoa" id="ENSAATROPP006342"/>
    </source>
</evidence>
<keyword evidence="2" id="KW-1185">Reference proteome</keyword>
<dbReference type="AlphaFoldDB" id="A0AAG5D4W4"/>
<protein>
    <submittedName>
        <fullName evidence="1">Uncharacterized protein</fullName>
    </submittedName>
</protein>
<evidence type="ECO:0000313" key="2">
    <source>
        <dbReference type="Proteomes" id="UP000075880"/>
    </source>
</evidence>
<accession>A0AAG5D4W4</accession>
<dbReference type="Proteomes" id="UP000075880">
    <property type="component" value="Unassembled WGS sequence"/>
</dbReference>
<organism evidence="1 2">
    <name type="scientific">Anopheles atroparvus</name>
    <name type="common">European mosquito</name>
    <dbReference type="NCBI Taxonomy" id="41427"/>
    <lineage>
        <taxon>Eukaryota</taxon>
        <taxon>Metazoa</taxon>
        <taxon>Ecdysozoa</taxon>
        <taxon>Arthropoda</taxon>
        <taxon>Hexapoda</taxon>
        <taxon>Insecta</taxon>
        <taxon>Pterygota</taxon>
        <taxon>Neoptera</taxon>
        <taxon>Endopterygota</taxon>
        <taxon>Diptera</taxon>
        <taxon>Nematocera</taxon>
        <taxon>Culicoidea</taxon>
        <taxon>Culicidae</taxon>
        <taxon>Anophelinae</taxon>
        <taxon>Anopheles</taxon>
    </lineage>
</organism>
<name>A0AAG5D4W4_ANOAO</name>